<dbReference type="Pfam" id="PF10536">
    <property type="entry name" value="PMD"/>
    <property type="match status" value="1"/>
</dbReference>
<evidence type="ECO:0000313" key="2">
    <source>
        <dbReference type="EMBL" id="RYR69538.1"/>
    </source>
</evidence>
<comment type="caution">
    <text evidence="2">The sequence shown here is derived from an EMBL/GenBank/DDBJ whole genome shotgun (WGS) entry which is preliminary data.</text>
</comment>
<evidence type="ECO:0000313" key="3">
    <source>
        <dbReference type="Proteomes" id="UP000289738"/>
    </source>
</evidence>
<dbReference type="GO" id="GO:0010073">
    <property type="term" value="P:meristem maintenance"/>
    <property type="evidence" value="ECO:0007669"/>
    <property type="project" value="InterPro"/>
</dbReference>
<dbReference type="PANTHER" id="PTHR46033:SF8">
    <property type="entry name" value="PROTEIN MAINTENANCE OF MERISTEMS-LIKE"/>
    <property type="match status" value="1"/>
</dbReference>
<evidence type="ECO:0000259" key="1">
    <source>
        <dbReference type="Pfam" id="PF10536"/>
    </source>
</evidence>
<dbReference type="InterPro" id="IPR019557">
    <property type="entry name" value="AminoTfrase-like_pln_mobile"/>
</dbReference>
<organism evidence="2 3">
    <name type="scientific">Arachis hypogaea</name>
    <name type="common">Peanut</name>
    <dbReference type="NCBI Taxonomy" id="3818"/>
    <lineage>
        <taxon>Eukaryota</taxon>
        <taxon>Viridiplantae</taxon>
        <taxon>Streptophyta</taxon>
        <taxon>Embryophyta</taxon>
        <taxon>Tracheophyta</taxon>
        <taxon>Spermatophyta</taxon>
        <taxon>Magnoliopsida</taxon>
        <taxon>eudicotyledons</taxon>
        <taxon>Gunneridae</taxon>
        <taxon>Pentapetalae</taxon>
        <taxon>rosids</taxon>
        <taxon>fabids</taxon>
        <taxon>Fabales</taxon>
        <taxon>Fabaceae</taxon>
        <taxon>Papilionoideae</taxon>
        <taxon>50 kb inversion clade</taxon>
        <taxon>dalbergioids sensu lato</taxon>
        <taxon>Dalbergieae</taxon>
        <taxon>Pterocarpus clade</taxon>
        <taxon>Arachis</taxon>
    </lineage>
</organism>
<name>A0A445E290_ARAHY</name>
<proteinExistence type="predicted"/>
<dbReference type="InterPro" id="IPR044824">
    <property type="entry name" value="MAIN-like"/>
</dbReference>
<feature type="domain" description="Aminotransferase-like plant mobile" evidence="1">
    <location>
        <begin position="4"/>
        <end position="78"/>
    </location>
</feature>
<keyword evidence="3" id="KW-1185">Reference proteome</keyword>
<dbReference type="EMBL" id="SDMP01000003">
    <property type="protein sequence ID" value="RYR69538.1"/>
    <property type="molecule type" value="Genomic_DNA"/>
</dbReference>
<dbReference type="AlphaFoldDB" id="A0A445E290"/>
<dbReference type="PANTHER" id="PTHR46033">
    <property type="entry name" value="PROTEIN MAIN-LIKE 2"/>
    <property type="match status" value="1"/>
</dbReference>
<accession>A0A445E290</accession>
<dbReference type="Proteomes" id="UP000289738">
    <property type="component" value="Chromosome A03"/>
</dbReference>
<reference evidence="2 3" key="1">
    <citation type="submission" date="2019-01" db="EMBL/GenBank/DDBJ databases">
        <title>Sequencing of cultivated peanut Arachis hypogaea provides insights into genome evolution and oil improvement.</title>
        <authorList>
            <person name="Chen X."/>
        </authorList>
    </citation>
    <scope>NUCLEOTIDE SEQUENCE [LARGE SCALE GENOMIC DNA]</scope>
    <source>
        <strain evidence="3">cv. Fuhuasheng</strain>
        <tissue evidence="2">Leaves</tissue>
    </source>
</reference>
<protein>
    <recommendedName>
        <fullName evidence="1">Aminotransferase-like plant mobile domain-containing protein</fullName>
    </recommendedName>
</protein>
<sequence length="78" mass="9128">MRYVRCHIFYLLGTTLFVDKSTAYLHAKYLPLLQNFDQIGNYSWGSACTAHLYMSMCRASWYDCKEMDGPLDLLFAWA</sequence>
<gene>
    <name evidence="2" type="ORF">Ahy_A03g016094</name>
</gene>